<keyword evidence="2" id="KW-0472">Membrane</keyword>
<evidence type="ECO:0000256" key="1">
    <source>
        <dbReference type="SAM" id="MobiDB-lite"/>
    </source>
</evidence>
<dbReference type="Proteomes" id="UP000288716">
    <property type="component" value="Unassembled WGS sequence"/>
</dbReference>
<proteinExistence type="predicted"/>
<dbReference type="GO" id="GO:0005789">
    <property type="term" value="C:endoplasmic reticulum membrane"/>
    <property type="evidence" value="ECO:0007669"/>
    <property type="project" value="TreeGrafter"/>
</dbReference>
<comment type="caution">
    <text evidence="3">The sequence shown here is derived from an EMBL/GenBank/DDBJ whole genome shotgun (WGS) entry which is preliminary data.</text>
</comment>
<name>A0A443S1W6_9ACAR</name>
<dbReference type="VEuPathDB" id="VectorBase:LDEU010534"/>
<dbReference type="PANTHER" id="PTHR11073">
    <property type="entry name" value="CALRETICULIN AND CALNEXIN"/>
    <property type="match status" value="1"/>
</dbReference>
<dbReference type="Gene3D" id="2.60.120.200">
    <property type="match status" value="1"/>
</dbReference>
<dbReference type="GO" id="GO:0051082">
    <property type="term" value="F:unfolded protein binding"/>
    <property type="evidence" value="ECO:0007669"/>
    <property type="project" value="InterPro"/>
</dbReference>
<dbReference type="OrthoDB" id="1938156at2759"/>
<evidence type="ECO:0000256" key="2">
    <source>
        <dbReference type="SAM" id="Phobius"/>
    </source>
</evidence>
<organism evidence="3 4">
    <name type="scientific">Leptotrombidium deliense</name>
    <dbReference type="NCBI Taxonomy" id="299467"/>
    <lineage>
        <taxon>Eukaryota</taxon>
        <taxon>Metazoa</taxon>
        <taxon>Ecdysozoa</taxon>
        <taxon>Arthropoda</taxon>
        <taxon>Chelicerata</taxon>
        <taxon>Arachnida</taxon>
        <taxon>Acari</taxon>
        <taxon>Acariformes</taxon>
        <taxon>Trombidiformes</taxon>
        <taxon>Prostigmata</taxon>
        <taxon>Anystina</taxon>
        <taxon>Parasitengona</taxon>
        <taxon>Trombiculoidea</taxon>
        <taxon>Trombiculidae</taxon>
        <taxon>Leptotrombidium</taxon>
    </lineage>
</organism>
<dbReference type="AlphaFoldDB" id="A0A443S1W6"/>
<reference evidence="3 4" key="1">
    <citation type="journal article" date="2018" name="Gigascience">
        <title>Genomes of trombidid mites reveal novel predicted allergens and laterally-transferred genes associated with secondary metabolism.</title>
        <authorList>
            <person name="Dong X."/>
            <person name="Chaisiri K."/>
            <person name="Xia D."/>
            <person name="Armstrong S.D."/>
            <person name="Fang Y."/>
            <person name="Donnelly M.J."/>
            <person name="Kadowaki T."/>
            <person name="McGarry J.W."/>
            <person name="Darby A.C."/>
            <person name="Makepeace B.L."/>
        </authorList>
    </citation>
    <scope>NUCLEOTIDE SEQUENCE [LARGE SCALE GENOMIC DNA]</scope>
    <source>
        <strain evidence="3">UoL-UT</strain>
    </source>
</reference>
<keyword evidence="2" id="KW-0812">Transmembrane</keyword>
<keyword evidence="4" id="KW-1185">Reference proteome</keyword>
<gene>
    <name evidence="3" type="ORF">B4U80_11842</name>
</gene>
<protein>
    <submittedName>
        <fullName evidence="3">Calnexin-like protein</fullName>
    </submittedName>
</protein>
<dbReference type="STRING" id="299467.A0A443S1W6"/>
<feature type="compositionally biased region" description="Basic residues" evidence="1">
    <location>
        <begin position="186"/>
        <end position="196"/>
    </location>
</feature>
<keyword evidence="2" id="KW-1133">Transmembrane helix</keyword>
<sequence length="196" mass="22567">MLPIDAVAFELWTISNDIAFDNVIVTNSVEVANYISDSTYQIKKDLMDAETDSWFIKLIKYTNKNPWLWVIYLILFAIPLVLFIGYCCVSHGKGSQDEAKEMAEDLLSREQSAKYGISGDKPSPIDEEELSKLSEEQETSRDYVSDENNFEGAADDFDEELDESELIENVDKDEKVEEEEEETKPRQRKTRARKDN</sequence>
<feature type="compositionally biased region" description="Basic and acidic residues" evidence="1">
    <location>
        <begin position="130"/>
        <end position="144"/>
    </location>
</feature>
<dbReference type="GO" id="GO:0005509">
    <property type="term" value="F:calcium ion binding"/>
    <property type="evidence" value="ECO:0007669"/>
    <property type="project" value="InterPro"/>
</dbReference>
<accession>A0A443S1W6</accession>
<dbReference type="EMBL" id="NCKV01011950">
    <property type="protein sequence ID" value="RWS21506.1"/>
    <property type="molecule type" value="Genomic_DNA"/>
</dbReference>
<dbReference type="PANTHER" id="PTHR11073:SF1">
    <property type="entry name" value="CALNEXIN 14D-RELATED"/>
    <property type="match status" value="1"/>
</dbReference>
<evidence type="ECO:0000313" key="3">
    <source>
        <dbReference type="EMBL" id="RWS21506.1"/>
    </source>
</evidence>
<feature type="region of interest" description="Disordered" evidence="1">
    <location>
        <begin position="113"/>
        <end position="196"/>
    </location>
</feature>
<dbReference type="GO" id="GO:0006457">
    <property type="term" value="P:protein folding"/>
    <property type="evidence" value="ECO:0007669"/>
    <property type="project" value="InterPro"/>
</dbReference>
<dbReference type="InterPro" id="IPR001580">
    <property type="entry name" value="Calret/calnex"/>
</dbReference>
<feature type="transmembrane region" description="Helical" evidence="2">
    <location>
        <begin position="67"/>
        <end position="86"/>
    </location>
</feature>
<feature type="compositionally biased region" description="Acidic residues" evidence="1">
    <location>
        <begin position="153"/>
        <end position="168"/>
    </location>
</feature>
<evidence type="ECO:0000313" key="4">
    <source>
        <dbReference type="Proteomes" id="UP000288716"/>
    </source>
</evidence>
<dbReference type="GO" id="GO:0036503">
    <property type="term" value="P:ERAD pathway"/>
    <property type="evidence" value="ECO:0007669"/>
    <property type="project" value="TreeGrafter"/>
</dbReference>